<feature type="repeat" description="WD" evidence="7">
    <location>
        <begin position="563"/>
        <end position="597"/>
    </location>
</feature>
<dbReference type="AlphaFoldDB" id="A0A4D9DDG0"/>
<dbReference type="CDD" id="cd00200">
    <property type="entry name" value="WD40"/>
    <property type="match status" value="1"/>
</dbReference>
<evidence type="ECO:0000256" key="7">
    <source>
        <dbReference type="PROSITE-ProRule" id="PRU00221"/>
    </source>
</evidence>
<dbReference type="InterPro" id="IPR019775">
    <property type="entry name" value="WD40_repeat_CS"/>
</dbReference>
<dbReference type="PRINTS" id="PR00320">
    <property type="entry name" value="GPROTEINBRPT"/>
</dbReference>
<feature type="region of interest" description="Disordered" evidence="8">
    <location>
        <begin position="25"/>
        <end position="51"/>
    </location>
</feature>
<dbReference type="GO" id="GO:0016251">
    <property type="term" value="F:RNA polymerase II general transcription initiation factor activity"/>
    <property type="evidence" value="ECO:0007669"/>
    <property type="project" value="TreeGrafter"/>
</dbReference>
<comment type="caution">
    <text evidence="10">The sequence shown here is derived from an EMBL/GenBank/DDBJ whole genome shotgun (WGS) entry which is preliminary data.</text>
</comment>
<reference evidence="10 11" key="1">
    <citation type="submission" date="2019-01" db="EMBL/GenBank/DDBJ databases">
        <title>Nuclear Genome Assembly of the Microalgal Biofuel strain Nannochloropsis salina CCMP1776.</title>
        <authorList>
            <person name="Hovde B."/>
        </authorList>
    </citation>
    <scope>NUCLEOTIDE SEQUENCE [LARGE SCALE GENOMIC DNA]</scope>
    <source>
        <strain evidence="10 11">CCMP1776</strain>
    </source>
</reference>
<organism evidence="10 11">
    <name type="scientific">Nannochloropsis salina CCMP1776</name>
    <dbReference type="NCBI Taxonomy" id="1027361"/>
    <lineage>
        <taxon>Eukaryota</taxon>
        <taxon>Sar</taxon>
        <taxon>Stramenopiles</taxon>
        <taxon>Ochrophyta</taxon>
        <taxon>Eustigmatophyceae</taxon>
        <taxon>Eustigmatales</taxon>
        <taxon>Monodopsidaceae</taxon>
        <taxon>Microchloropsis</taxon>
        <taxon>Microchloropsis salina</taxon>
    </lineage>
</organism>
<dbReference type="InterPro" id="IPR015943">
    <property type="entry name" value="WD40/YVTN_repeat-like_dom_sf"/>
</dbReference>
<dbReference type="InterPro" id="IPR037264">
    <property type="entry name" value="TFIID_NTD2_sf"/>
</dbReference>
<keyword evidence="11" id="KW-1185">Reference proteome</keyword>
<dbReference type="InterPro" id="IPR020472">
    <property type="entry name" value="WD40_PAC1"/>
</dbReference>
<name>A0A4D9DDG0_9STRA</name>
<keyword evidence="5" id="KW-0804">Transcription</keyword>
<gene>
    <name evidence="10" type="ORF">NSK_000946</name>
</gene>
<keyword evidence="2 7" id="KW-0853">WD repeat</keyword>
<evidence type="ECO:0000259" key="9">
    <source>
        <dbReference type="Pfam" id="PF04494"/>
    </source>
</evidence>
<dbReference type="PANTHER" id="PTHR19879">
    <property type="entry name" value="TRANSCRIPTION INITIATION FACTOR TFIID"/>
    <property type="match status" value="1"/>
</dbReference>
<dbReference type="Gene3D" id="2.130.10.10">
    <property type="entry name" value="YVTN repeat-like/Quinoprotein amine dehydrogenase"/>
    <property type="match status" value="3"/>
</dbReference>
<dbReference type="OrthoDB" id="10266330at2759"/>
<dbReference type="PANTHER" id="PTHR19879:SF1">
    <property type="entry name" value="CANNONBALL-RELATED"/>
    <property type="match status" value="1"/>
</dbReference>
<dbReference type="SMART" id="SM00320">
    <property type="entry name" value="WD40"/>
    <property type="match status" value="6"/>
</dbReference>
<evidence type="ECO:0000313" key="11">
    <source>
        <dbReference type="Proteomes" id="UP000355283"/>
    </source>
</evidence>
<dbReference type="PROSITE" id="PS00678">
    <property type="entry name" value="WD_REPEATS_1"/>
    <property type="match status" value="3"/>
</dbReference>
<keyword evidence="3" id="KW-0677">Repeat</keyword>
<proteinExistence type="predicted"/>
<protein>
    <recommendedName>
        <fullName evidence="9">TFIID subunit TAF5 NTD2 domain-containing protein</fullName>
    </recommendedName>
</protein>
<evidence type="ECO:0000256" key="1">
    <source>
        <dbReference type="ARBA" id="ARBA00004123"/>
    </source>
</evidence>
<keyword evidence="4" id="KW-0805">Transcription regulation</keyword>
<evidence type="ECO:0000256" key="3">
    <source>
        <dbReference type="ARBA" id="ARBA00022737"/>
    </source>
</evidence>
<evidence type="ECO:0000313" key="10">
    <source>
        <dbReference type="EMBL" id="TFJ87595.1"/>
    </source>
</evidence>
<feature type="repeat" description="WD" evidence="7">
    <location>
        <begin position="472"/>
        <end position="513"/>
    </location>
</feature>
<dbReference type="GO" id="GO:0006367">
    <property type="term" value="P:transcription initiation at RNA polymerase II promoter"/>
    <property type="evidence" value="ECO:0007669"/>
    <property type="project" value="TreeGrafter"/>
</dbReference>
<dbReference type="PROSITE" id="PS50294">
    <property type="entry name" value="WD_REPEATS_REGION"/>
    <property type="match status" value="3"/>
</dbReference>
<feature type="compositionally biased region" description="Gly residues" evidence="8">
    <location>
        <begin position="234"/>
        <end position="243"/>
    </location>
</feature>
<sequence>MEDAQQEERVLHWLKKRGYTEVAKHYEEDQAHAAGGSAEEGNESEDSSVPSGAFTDERLLCKRIGEANQSALLFRSLRMSDPMLYHRNYNELQTWTCNALEAYKPELLTVAFPVFVHSYLKLVERGMIEAARAFLQTWGPDHAETYQLELRSLTAVQRPDQLTAGNGFVKRALTDKFVLRLCSISYRLLQSFLSDHNLLPIMEILNEQVHVVVEERPPMPRFQVVTFRNDGIAGGGGLPGGRGGGRRDSGSPVRGGRSQISHAFTVRWRATGLGESDVKDDSSRPPYNAPLFQKLEALAAKTRQEIAMGVADPGNPTVLMASLTNTYDGCTVARMTTDATQLAAGFHDRAVRVFRLAGEGPVGMENGNGSKLHSDGEEQAPEGPLIMRGHSQPVHGVSWAPEQQHLLSASSDGTVRLWDVAASRNVCVYRSPTDVPVWDVSFAPVGHYFASGSYDRVGRVWCTNRTQPVRLLVGHYSDVSCVAWHPNCSYIVTGSWDKTVRLWDLGSGRCFRLYSGHFGPVTALTVSPDGQFLAGAGLGGGQGNEDGVIRIWQVASGREVAVLRGHEGPVHRLNYSADGTVLASGGADMTVRTWDMNGDFASLMSSVSLAPQSTFHTKATPVLDVTFTKRNLLLASGPIMS</sequence>
<dbReference type="InterPro" id="IPR036322">
    <property type="entry name" value="WD40_repeat_dom_sf"/>
</dbReference>
<evidence type="ECO:0000256" key="5">
    <source>
        <dbReference type="ARBA" id="ARBA00023163"/>
    </source>
</evidence>
<dbReference type="Pfam" id="PF00400">
    <property type="entry name" value="WD40"/>
    <property type="match status" value="5"/>
</dbReference>
<dbReference type="InterPro" id="IPR007582">
    <property type="entry name" value="TFIID_NTD2"/>
</dbReference>
<dbReference type="EMBL" id="SDOX01000005">
    <property type="protein sequence ID" value="TFJ87595.1"/>
    <property type="molecule type" value="Genomic_DNA"/>
</dbReference>
<dbReference type="GO" id="GO:0005669">
    <property type="term" value="C:transcription factor TFIID complex"/>
    <property type="evidence" value="ECO:0007669"/>
    <property type="project" value="TreeGrafter"/>
</dbReference>
<keyword evidence="6" id="KW-0539">Nucleus</keyword>
<dbReference type="InterPro" id="IPR001632">
    <property type="entry name" value="WD40_G-protein_beta-like"/>
</dbReference>
<dbReference type="PROSITE" id="PS50082">
    <property type="entry name" value="WD_REPEATS_2"/>
    <property type="match status" value="3"/>
</dbReference>
<feature type="domain" description="TFIID subunit TAF5 NTD2" evidence="9">
    <location>
        <begin position="81"/>
        <end position="208"/>
    </location>
</feature>
<dbReference type="Proteomes" id="UP000355283">
    <property type="component" value="Unassembled WGS sequence"/>
</dbReference>
<dbReference type="Gene3D" id="1.25.40.500">
    <property type="entry name" value="TFIID subunit TAF5, NTD2 domain"/>
    <property type="match status" value="1"/>
</dbReference>
<feature type="region of interest" description="Disordered" evidence="8">
    <location>
        <begin position="234"/>
        <end position="257"/>
    </location>
</feature>
<dbReference type="InterPro" id="IPR001680">
    <property type="entry name" value="WD40_rpt"/>
</dbReference>
<accession>A0A4D9DDG0</accession>
<evidence type="ECO:0000256" key="2">
    <source>
        <dbReference type="ARBA" id="ARBA00022574"/>
    </source>
</evidence>
<feature type="repeat" description="WD" evidence="7">
    <location>
        <begin position="387"/>
        <end position="428"/>
    </location>
</feature>
<dbReference type="SUPFAM" id="SSF50978">
    <property type="entry name" value="WD40 repeat-like"/>
    <property type="match status" value="1"/>
</dbReference>
<comment type="subcellular location">
    <subcellularLocation>
        <location evidence="1">Nucleus</location>
    </subcellularLocation>
</comment>
<evidence type="ECO:0000256" key="8">
    <source>
        <dbReference type="SAM" id="MobiDB-lite"/>
    </source>
</evidence>
<dbReference type="Pfam" id="PF04494">
    <property type="entry name" value="TFIID_NTD2"/>
    <property type="match status" value="1"/>
</dbReference>
<dbReference type="CDD" id="cd08044">
    <property type="entry name" value="TAF5_NTD2"/>
    <property type="match status" value="1"/>
</dbReference>
<dbReference type="SUPFAM" id="SSF160897">
    <property type="entry name" value="Taf5 N-terminal domain-like"/>
    <property type="match status" value="1"/>
</dbReference>
<evidence type="ECO:0000256" key="6">
    <source>
        <dbReference type="ARBA" id="ARBA00023242"/>
    </source>
</evidence>
<evidence type="ECO:0000256" key="4">
    <source>
        <dbReference type="ARBA" id="ARBA00023015"/>
    </source>
</evidence>
<dbReference type="PRINTS" id="PR00319">
    <property type="entry name" value="GPROTEINB"/>
</dbReference>